<dbReference type="AlphaFoldDB" id="A0A8J6XN67"/>
<feature type="transmembrane region" description="Helical" evidence="1">
    <location>
        <begin position="741"/>
        <end position="764"/>
    </location>
</feature>
<dbReference type="InterPro" id="IPR024983">
    <property type="entry name" value="CHAT_dom"/>
</dbReference>
<dbReference type="SMART" id="SM01080">
    <property type="entry name" value="CHASE2"/>
    <property type="match status" value="1"/>
</dbReference>
<dbReference type="Proteomes" id="UP000629098">
    <property type="component" value="Unassembled WGS sequence"/>
</dbReference>
<feature type="domain" description="CHASE2" evidence="2">
    <location>
        <begin position="440"/>
        <end position="763"/>
    </location>
</feature>
<evidence type="ECO:0000313" key="4">
    <source>
        <dbReference type="Proteomes" id="UP000629098"/>
    </source>
</evidence>
<evidence type="ECO:0000313" key="3">
    <source>
        <dbReference type="EMBL" id="MBD2778133.1"/>
    </source>
</evidence>
<reference evidence="3" key="1">
    <citation type="submission" date="2020-09" db="EMBL/GenBank/DDBJ databases">
        <title>Iningainema tapete sp. nov. (Scytonemataceae, Cyanobacteria) from greenhouses in central Florida (USA) produces two types of nodularin with biosynthetic potential for microcystin-LR and anabaenopeptins.</title>
        <authorList>
            <person name="Berthold D.E."/>
            <person name="Lefler F.W."/>
            <person name="Huang I.-S."/>
            <person name="Abdulla H."/>
            <person name="Zimba P.V."/>
            <person name="Laughinghouse H.D. IV."/>
        </authorList>
    </citation>
    <scope>NUCLEOTIDE SEQUENCE</scope>
    <source>
        <strain evidence="3">BLCCT55</strain>
    </source>
</reference>
<keyword evidence="1" id="KW-1133">Transmembrane helix</keyword>
<dbReference type="Pfam" id="PF12770">
    <property type="entry name" value="CHAT"/>
    <property type="match status" value="1"/>
</dbReference>
<feature type="transmembrane region" description="Helical" evidence="1">
    <location>
        <begin position="771"/>
        <end position="793"/>
    </location>
</feature>
<evidence type="ECO:0000256" key="1">
    <source>
        <dbReference type="SAM" id="Phobius"/>
    </source>
</evidence>
<keyword evidence="4" id="KW-1185">Reference proteome</keyword>
<evidence type="ECO:0000259" key="2">
    <source>
        <dbReference type="SMART" id="SM01080"/>
    </source>
</evidence>
<keyword evidence="1" id="KW-0812">Transmembrane</keyword>
<organism evidence="3 4">
    <name type="scientific">Iningainema tapete BLCC-T55</name>
    <dbReference type="NCBI Taxonomy" id="2748662"/>
    <lineage>
        <taxon>Bacteria</taxon>
        <taxon>Bacillati</taxon>
        <taxon>Cyanobacteriota</taxon>
        <taxon>Cyanophyceae</taxon>
        <taxon>Nostocales</taxon>
        <taxon>Scytonemataceae</taxon>
        <taxon>Iningainema tapete</taxon>
    </lineage>
</organism>
<name>A0A8J6XN67_9CYAN</name>
<keyword evidence="1" id="KW-0472">Membrane</keyword>
<accession>A0A8J6XN67</accession>
<gene>
    <name evidence="3" type="ORF">ICL16_40370</name>
</gene>
<comment type="caution">
    <text evidence="3">The sequence shown here is derived from an EMBL/GenBank/DDBJ whole genome shotgun (WGS) entry which is preliminary data.</text>
</comment>
<proteinExistence type="predicted"/>
<feature type="transmembrane region" description="Helical" evidence="1">
    <location>
        <begin position="799"/>
        <end position="817"/>
    </location>
</feature>
<sequence length="837" mass="95909">MGRVVVLSLGQGNLYDGFPVVTAQIGKADNPYHMKFTASLPPAPEIAELYRKWRSLYSAYYQRLTLRQEVDIDDFEIEEAFVTHVSEVDLNDLCQQLSQRINAWLNIPEFRKIDQQLRTQLKPSEEIRLLIETNDNLLRRLPWHLWNLFEDYPKAEVALSASEYRKTQLNVIYTEKIRILAVFGNSQGIDISKDRNFLEQLSTEAEIEFLVEPKLEKFHDILWRKRWDILFFAGHSSSDEKACLQLNQTDEISLEQLKYALKRAINNGLKLAIFNSCDSLGLAQQLQELHIPQVIVMREPVPDVVAQEFLKYFLTEFSTGQSLYTAVRSGRERLQGLEVEYPCATWLPVICQNPAEVPMVWQQEQAIGTTVGRINSERLEVRRVGIRSTKERNREEHPPRRRQQNFINNFLITCKQCGQILFITVLVVTFVMALRYLGMLQPWELQAYDHLVHLRPRNEKLDPRLLIVTIDEADIQYQHQKNMNMRSSLSDEALAQLLQKLDQYQPKAIGIDIYHDFAVNPKYPSLATRMRQDERLFAVCKVSAPGDGAPDGILPPPEVPEERLGFSDFVADADSAARRQLIHLTPPLQSPCVAQYAFSYQLAKRYLETQGITPKINQQGNLQIGDVVFEQLTSHSGGYQGVDASGYQILLNYRSLPNAEKIATQISLREFLNAQIKPELLESLKNRIVLIGVTAPSSSDNWETPYSFNALDNERQISGVFVQAHMISQIISAVLNRRPLVWWYSTWMEVLWVWVWSILGGIIAWRLHQPLYLGLSIFIAILALFSICFGIFIQAGWIPLVPSALGLMFSAVVLKVLPRPVVTNSKKMDAKLWAKTS</sequence>
<protein>
    <submittedName>
        <fullName evidence="3">CHASE2 domain-containing protein</fullName>
    </submittedName>
</protein>
<dbReference type="RefSeq" id="WP_190837462.1">
    <property type="nucleotide sequence ID" value="NZ_CAWPPI010000121.1"/>
</dbReference>
<dbReference type="Pfam" id="PF05226">
    <property type="entry name" value="CHASE2"/>
    <property type="match status" value="1"/>
</dbReference>
<dbReference type="InterPro" id="IPR007890">
    <property type="entry name" value="CHASE2"/>
</dbReference>
<dbReference type="EMBL" id="JACXAE010000121">
    <property type="protein sequence ID" value="MBD2778133.1"/>
    <property type="molecule type" value="Genomic_DNA"/>
</dbReference>